<sequence>MSAKLRLLEPMEVGSLRAASFAEALRVHANFDSKRVKKSLAEIKEWGQKLKIKHKDCGALKKLIQNPEQSERWHDKAIRLSLVLPVRFFQEAGLRVYSPSGEWHLVKGDMYQWEIHQIKGITLGNDYVRSFDDRIWLPGIIEDPIKLAHAFPNDEVNIAVKYAQKGDILKFAFSGALTQIFWSMNEYYKDVQEAVLAYAKEVLRPNIKDMIKRGASLIQIDEPQAHQLGAKLCAEAFNVATKGIKGEFYLHMCFGKYREEIFPEIMEAKNCELFTLELSNGDPWEVNAAHTGYDFLKDFAQYNDGRAIGVGLFDIHNPKVESKELQQKRLETAIKNLGDPKYAFPFPDCGGRQLHPFDSYLPKLKNMVAAADRVRSQYE</sequence>
<comment type="caution">
    <text evidence="5">The sequence shown here is derived from an EMBL/GenBank/DDBJ whole genome shotgun (WGS) entry which is preliminary data.</text>
</comment>
<dbReference type="AlphaFoldDB" id="A0A832V164"/>
<organism evidence="5 6">
    <name type="scientific">Candidatus Naiadarchaeum limnaeum</name>
    <dbReference type="NCBI Taxonomy" id="2756139"/>
    <lineage>
        <taxon>Archaea</taxon>
        <taxon>Candidatus Undinarchaeota</taxon>
        <taxon>Candidatus Undinarchaeia</taxon>
        <taxon>Candidatus Naiadarchaeales</taxon>
        <taxon>Candidatus Naiadarchaeaceae</taxon>
        <taxon>Candidatus Naiadarchaeum</taxon>
    </lineage>
</organism>
<name>A0A832V164_9ARCH</name>
<keyword evidence="2" id="KW-0479">Metal-binding</keyword>
<dbReference type="PANTHER" id="PTHR30519">
    <property type="entry name" value="5-METHYLTETRAHYDROPTEROYLTRIGLUTAMATE--HOMOCYSTEINE METHYLTRANSFERASE"/>
    <property type="match status" value="1"/>
</dbReference>
<dbReference type="EMBL" id="DVAB01000008">
    <property type="protein sequence ID" value="HIK00078.1"/>
    <property type="molecule type" value="Genomic_DNA"/>
</dbReference>
<dbReference type="Proteomes" id="UP000646946">
    <property type="component" value="Unassembled WGS sequence"/>
</dbReference>
<protein>
    <recommendedName>
        <fullName evidence="4">Cobalamin-independent methionine synthase MetE C-terminal/archaeal domain-containing protein</fullName>
    </recommendedName>
</protein>
<evidence type="ECO:0000313" key="6">
    <source>
        <dbReference type="Proteomes" id="UP000646946"/>
    </source>
</evidence>
<dbReference type="InterPro" id="IPR002629">
    <property type="entry name" value="Met_Synth_C/arc"/>
</dbReference>
<dbReference type="InterPro" id="IPR038071">
    <property type="entry name" value="UROD/MetE-like_sf"/>
</dbReference>
<evidence type="ECO:0000259" key="4">
    <source>
        <dbReference type="Pfam" id="PF01717"/>
    </source>
</evidence>
<feature type="domain" description="Cobalamin-independent methionine synthase MetE C-terminal/archaeal" evidence="4">
    <location>
        <begin position="106"/>
        <end position="372"/>
    </location>
</feature>
<dbReference type="Pfam" id="PF01717">
    <property type="entry name" value="Meth_synt_2"/>
    <property type="match status" value="1"/>
</dbReference>
<gene>
    <name evidence="5" type="ORF">H1016_00880</name>
</gene>
<dbReference type="SUPFAM" id="SSF51726">
    <property type="entry name" value="UROD/MetE-like"/>
    <property type="match status" value="1"/>
</dbReference>
<keyword evidence="3" id="KW-0862">Zinc</keyword>
<keyword evidence="6" id="KW-1185">Reference proteome</keyword>
<dbReference type="GO" id="GO:0003871">
    <property type="term" value="F:5-methyltetrahydropteroyltriglutamate-homocysteine S-methyltransferase activity"/>
    <property type="evidence" value="ECO:0007669"/>
    <property type="project" value="InterPro"/>
</dbReference>
<proteinExistence type="predicted"/>
<dbReference type="GO" id="GO:0008270">
    <property type="term" value="F:zinc ion binding"/>
    <property type="evidence" value="ECO:0007669"/>
    <property type="project" value="InterPro"/>
</dbReference>
<evidence type="ECO:0000313" key="5">
    <source>
        <dbReference type="EMBL" id="HIK00078.1"/>
    </source>
</evidence>
<dbReference type="Gene3D" id="3.20.20.210">
    <property type="match status" value="1"/>
</dbReference>
<evidence type="ECO:0000256" key="2">
    <source>
        <dbReference type="ARBA" id="ARBA00022723"/>
    </source>
</evidence>
<dbReference type="GO" id="GO:0009086">
    <property type="term" value="P:methionine biosynthetic process"/>
    <property type="evidence" value="ECO:0007669"/>
    <property type="project" value="InterPro"/>
</dbReference>
<evidence type="ECO:0000256" key="1">
    <source>
        <dbReference type="ARBA" id="ARBA00001947"/>
    </source>
</evidence>
<accession>A0A832V164</accession>
<comment type="cofactor">
    <cofactor evidence="1">
        <name>Zn(2+)</name>
        <dbReference type="ChEBI" id="CHEBI:29105"/>
    </cofactor>
</comment>
<reference evidence="5 6" key="1">
    <citation type="journal article" name="Nat. Commun.">
        <title>Undinarchaeota illuminate DPANN phylogeny and the impact of gene transfer on archaeal evolution.</title>
        <authorList>
            <person name="Dombrowski N."/>
            <person name="Williams T.A."/>
            <person name="Sun J."/>
            <person name="Woodcroft B.J."/>
            <person name="Lee J.H."/>
            <person name="Minh B.Q."/>
            <person name="Rinke C."/>
            <person name="Spang A."/>
        </authorList>
    </citation>
    <scope>NUCLEOTIDE SEQUENCE [LARGE SCALE GENOMIC DNA]</scope>
    <source>
        <strain evidence="5">MAG_bin1129</strain>
    </source>
</reference>
<evidence type="ECO:0000256" key="3">
    <source>
        <dbReference type="ARBA" id="ARBA00022833"/>
    </source>
</evidence>